<dbReference type="AlphaFoldDB" id="A0AAV4UL05"/>
<organism evidence="1 2">
    <name type="scientific">Caerostris extrusa</name>
    <name type="common">Bark spider</name>
    <name type="synonym">Caerostris bankana</name>
    <dbReference type="NCBI Taxonomy" id="172846"/>
    <lineage>
        <taxon>Eukaryota</taxon>
        <taxon>Metazoa</taxon>
        <taxon>Ecdysozoa</taxon>
        <taxon>Arthropoda</taxon>
        <taxon>Chelicerata</taxon>
        <taxon>Arachnida</taxon>
        <taxon>Araneae</taxon>
        <taxon>Araneomorphae</taxon>
        <taxon>Entelegynae</taxon>
        <taxon>Araneoidea</taxon>
        <taxon>Araneidae</taxon>
        <taxon>Caerostris</taxon>
    </lineage>
</organism>
<gene>
    <name evidence="1" type="ORF">CEXT_49881</name>
</gene>
<sequence>MKSSKFKEMLVKDLKKKDMELTDVDADTLPKNYNLLCLEQTCLVYLIENIEVSNACNILKFGDEHDVDEVKTLAKDFITDNASEIIHSHDWKEFATDNIKLALETIQEVYLKQTEKQN</sequence>
<evidence type="ECO:0000313" key="2">
    <source>
        <dbReference type="Proteomes" id="UP001054945"/>
    </source>
</evidence>
<evidence type="ECO:0000313" key="1">
    <source>
        <dbReference type="EMBL" id="GIY58385.1"/>
    </source>
</evidence>
<dbReference type="Proteomes" id="UP001054945">
    <property type="component" value="Unassembled WGS sequence"/>
</dbReference>
<proteinExistence type="predicted"/>
<comment type="caution">
    <text evidence="1">The sequence shown here is derived from an EMBL/GenBank/DDBJ whole genome shotgun (WGS) entry which is preliminary data.</text>
</comment>
<reference evidence="1 2" key="1">
    <citation type="submission" date="2021-06" db="EMBL/GenBank/DDBJ databases">
        <title>Caerostris extrusa draft genome.</title>
        <authorList>
            <person name="Kono N."/>
            <person name="Arakawa K."/>
        </authorList>
    </citation>
    <scope>NUCLEOTIDE SEQUENCE [LARGE SCALE GENOMIC DNA]</scope>
</reference>
<accession>A0AAV4UL05</accession>
<dbReference type="Gene3D" id="1.25.40.420">
    <property type="match status" value="1"/>
</dbReference>
<keyword evidence="2" id="KW-1185">Reference proteome</keyword>
<protein>
    <submittedName>
        <fullName evidence="1">Uncharacterized protein</fullName>
    </submittedName>
</protein>
<dbReference type="EMBL" id="BPLR01013052">
    <property type="protein sequence ID" value="GIY58385.1"/>
    <property type="molecule type" value="Genomic_DNA"/>
</dbReference>
<name>A0AAV4UL05_CAEEX</name>